<evidence type="ECO:0000313" key="4">
    <source>
        <dbReference type="RefSeq" id="XP_010795811.1"/>
    </source>
</evidence>
<dbReference type="Pfam" id="PF22930">
    <property type="entry name" value="PDXDC1-like_cen"/>
    <property type="match status" value="1"/>
</dbReference>
<dbReference type="OrthoDB" id="2161780at2759"/>
<evidence type="ECO:0000259" key="1">
    <source>
        <dbReference type="Pfam" id="PF22930"/>
    </source>
</evidence>
<reference evidence="4" key="1">
    <citation type="submission" date="2025-08" db="UniProtKB">
        <authorList>
            <consortium name="RefSeq"/>
        </authorList>
    </citation>
    <scope>IDENTIFICATION</scope>
    <source>
        <tissue evidence="4">Muscle</tissue>
    </source>
</reference>
<sequence>LGEQLVQWVPSSGVDVVELEDEGACVRFSPLLTAAVLGTQQENTEELVEKLSELVPAMCSTMSLRQDFREEVHRHSPSLAYREQLSWPGLGAVRYEPQAEGMDESRREEELQKINSELLKKLQELDSDIIFSSGPEFGTEEDCIFVGMVTEDMDVSELVDTVAALGRDIEESGRVTAININ</sequence>
<dbReference type="Pfam" id="PF22937">
    <property type="entry name" value="PDXDC1-like_cen2"/>
    <property type="match status" value="1"/>
</dbReference>
<dbReference type="AlphaFoldDB" id="A0A6I9Q6H9"/>
<keyword evidence="3" id="KW-1185">Reference proteome</keyword>
<proteinExistence type="predicted"/>
<accession>A0A6I9Q6H9</accession>
<gene>
    <name evidence="4" type="primary">LOC104967966</name>
</gene>
<feature type="non-terminal residue" evidence="4">
    <location>
        <position position="181"/>
    </location>
</feature>
<dbReference type="RefSeq" id="XP_010795811.1">
    <property type="nucleotide sequence ID" value="XM_010797509.1"/>
</dbReference>
<name>A0A6I9Q6H9_9TELE</name>
<dbReference type="Proteomes" id="UP000504611">
    <property type="component" value="Unplaced"/>
</dbReference>
<feature type="non-terminal residue" evidence="4">
    <location>
        <position position="1"/>
    </location>
</feature>
<feature type="domain" description="PDXDC1/PDXD2 second" evidence="1">
    <location>
        <begin position="1"/>
        <end position="61"/>
    </location>
</feature>
<feature type="domain" description="PDXDC1-like third" evidence="2">
    <location>
        <begin position="68"/>
        <end position="174"/>
    </location>
</feature>
<dbReference type="KEGG" id="ncc:104967966"/>
<organism evidence="3 4">
    <name type="scientific">Notothenia coriiceps</name>
    <name type="common">black rockcod</name>
    <dbReference type="NCBI Taxonomy" id="8208"/>
    <lineage>
        <taxon>Eukaryota</taxon>
        <taxon>Metazoa</taxon>
        <taxon>Chordata</taxon>
        <taxon>Craniata</taxon>
        <taxon>Vertebrata</taxon>
        <taxon>Euteleostomi</taxon>
        <taxon>Actinopterygii</taxon>
        <taxon>Neopterygii</taxon>
        <taxon>Teleostei</taxon>
        <taxon>Neoteleostei</taxon>
        <taxon>Acanthomorphata</taxon>
        <taxon>Eupercaria</taxon>
        <taxon>Perciformes</taxon>
        <taxon>Notothenioidei</taxon>
        <taxon>Nototheniidae</taxon>
        <taxon>Notothenia</taxon>
    </lineage>
</organism>
<dbReference type="InterPro" id="IPR055103">
    <property type="entry name" value="PDXDC1-like_2nd"/>
</dbReference>
<dbReference type="GeneID" id="104967966"/>
<evidence type="ECO:0000313" key="3">
    <source>
        <dbReference type="Proteomes" id="UP000504611"/>
    </source>
</evidence>
<evidence type="ECO:0000259" key="2">
    <source>
        <dbReference type="Pfam" id="PF22937"/>
    </source>
</evidence>
<dbReference type="InterPro" id="IPR055102">
    <property type="entry name" value="PDXDC1-like_3rd"/>
</dbReference>
<protein>
    <submittedName>
        <fullName evidence="4">Pyridoxal-dependent decarboxylase domain-containing protein 1-like</fullName>
    </submittedName>
</protein>